<keyword evidence="6 8" id="KW-0472">Membrane</keyword>
<comment type="subcellular location">
    <subcellularLocation>
        <location evidence="8">Cell inner membrane</location>
        <topology evidence="8">Single-pass type II membrane protein</topology>
    </subcellularLocation>
    <subcellularLocation>
        <location evidence="1">Cell membrane</location>
        <topology evidence="1">Single-pass type II membrane protein</topology>
    </subcellularLocation>
    <text evidence="8">Localizes to the division septum where it forms a ring structure.</text>
</comment>
<evidence type="ECO:0000256" key="4">
    <source>
        <dbReference type="ARBA" id="ARBA00022692"/>
    </source>
</evidence>
<gene>
    <name evidence="8 10" type="primary">ftsL</name>
    <name evidence="10" type="ORF">ABNW52_11100</name>
</gene>
<dbReference type="Pfam" id="PF04999">
    <property type="entry name" value="FtsL"/>
    <property type="match status" value="1"/>
</dbReference>
<dbReference type="NCBIfam" id="TIGR02209">
    <property type="entry name" value="ftsL_broad"/>
    <property type="match status" value="1"/>
</dbReference>
<evidence type="ECO:0000256" key="5">
    <source>
        <dbReference type="ARBA" id="ARBA00022989"/>
    </source>
</evidence>
<keyword evidence="2 8" id="KW-1003">Cell membrane</keyword>
<keyword evidence="11" id="KW-1185">Reference proteome</keyword>
<proteinExistence type="inferred from homology"/>
<accession>A0ABV1M4K3</accession>
<comment type="subunit">
    <text evidence="8">Part of a complex composed of FtsB, FtsL and FtsQ.</text>
</comment>
<name>A0ABV1M4K3_9NEIS</name>
<comment type="similarity">
    <text evidence="8">Belongs to the FtsL family.</text>
</comment>
<dbReference type="HAMAP" id="MF_00910">
    <property type="entry name" value="FtsL"/>
    <property type="match status" value="1"/>
</dbReference>
<evidence type="ECO:0000256" key="1">
    <source>
        <dbReference type="ARBA" id="ARBA00004401"/>
    </source>
</evidence>
<sequence>MSINKLNAALLVAVIGCAMSVVTSQHLSRRLYNELEKQQKLSRQLDVEYGQLLLEQSTWGAHALIEKSASTRLGMLTPSQRQVYVITPEGVR</sequence>
<keyword evidence="3 8" id="KW-0132">Cell division</keyword>
<keyword evidence="5 8" id="KW-1133">Transmembrane helix</keyword>
<keyword evidence="8" id="KW-0997">Cell inner membrane</keyword>
<dbReference type="PANTHER" id="PTHR37479">
    <property type="entry name" value="CELL DIVISION PROTEIN FTSL"/>
    <property type="match status" value="1"/>
</dbReference>
<reference evidence="10" key="1">
    <citation type="submission" date="2024-06" db="EMBL/GenBank/DDBJ databases">
        <title>Genome sequence of Vogesella sp. MAHUQ-64.</title>
        <authorList>
            <person name="Huq M.A."/>
        </authorList>
    </citation>
    <scope>NUCLEOTIDE SEQUENCE</scope>
    <source>
        <strain evidence="10">MAHUQ-64</strain>
    </source>
</reference>
<evidence type="ECO:0000256" key="8">
    <source>
        <dbReference type="HAMAP-Rule" id="MF_00910"/>
    </source>
</evidence>
<protein>
    <recommendedName>
        <fullName evidence="8 9">Cell division protein FtsL</fullName>
    </recommendedName>
</protein>
<evidence type="ECO:0000256" key="2">
    <source>
        <dbReference type="ARBA" id="ARBA00022475"/>
    </source>
</evidence>
<dbReference type="Proteomes" id="UP001433638">
    <property type="component" value="Unassembled WGS sequence"/>
</dbReference>
<evidence type="ECO:0000313" key="10">
    <source>
        <dbReference type="EMBL" id="MEQ6291157.1"/>
    </source>
</evidence>
<evidence type="ECO:0000256" key="9">
    <source>
        <dbReference type="NCBIfam" id="TIGR02209"/>
    </source>
</evidence>
<keyword evidence="4 8" id="KW-0812">Transmembrane</keyword>
<keyword evidence="7 8" id="KW-0131">Cell cycle</keyword>
<organism evidence="10 11">
    <name type="scientific">Vogesella oryzagri</name>
    <dbReference type="NCBI Taxonomy" id="3160864"/>
    <lineage>
        <taxon>Bacteria</taxon>
        <taxon>Pseudomonadati</taxon>
        <taxon>Pseudomonadota</taxon>
        <taxon>Betaproteobacteria</taxon>
        <taxon>Neisseriales</taxon>
        <taxon>Chromobacteriaceae</taxon>
        <taxon>Vogesella</taxon>
    </lineage>
</organism>
<dbReference type="InterPro" id="IPR011922">
    <property type="entry name" value="Cell_div_FtsL"/>
</dbReference>
<comment type="function">
    <text evidence="8">Essential cell division protein. May link together the upstream cell division proteins, which are predominantly cytoplasmic, with the downstream cell division proteins, which are predominantly periplasmic.</text>
</comment>
<evidence type="ECO:0000313" key="11">
    <source>
        <dbReference type="Proteomes" id="UP001433638"/>
    </source>
</evidence>
<evidence type="ECO:0000256" key="7">
    <source>
        <dbReference type="ARBA" id="ARBA00023306"/>
    </source>
</evidence>
<dbReference type="GO" id="GO:0051301">
    <property type="term" value="P:cell division"/>
    <property type="evidence" value="ECO:0007669"/>
    <property type="project" value="UniProtKB-KW"/>
</dbReference>
<evidence type="ECO:0000256" key="6">
    <source>
        <dbReference type="ARBA" id="ARBA00023136"/>
    </source>
</evidence>
<evidence type="ECO:0000256" key="3">
    <source>
        <dbReference type="ARBA" id="ARBA00022618"/>
    </source>
</evidence>
<comment type="caution">
    <text evidence="10">The sequence shown here is derived from an EMBL/GenBank/DDBJ whole genome shotgun (WGS) entry which is preliminary data.</text>
</comment>
<dbReference type="PROSITE" id="PS51257">
    <property type="entry name" value="PROKAR_LIPOPROTEIN"/>
    <property type="match status" value="1"/>
</dbReference>
<dbReference type="RefSeq" id="WP_349587595.1">
    <property type="nucleotide sequence ID" value="NZ_JBEFLD010000005.1"/>
</dbReference>
<dbReference type="PANTHER" id="PTHR37479:SF1">
    <property type="entry name" value="CELL DIVISION PROTEIN FTSL"/>
    <property type="match status" value="1"/>
</dbReference>
<dbReference type="EMBL" id="JBEFLD010000005">
    <property type="protein sequence ID" value="MEQ6291157.1"/>
    <property type="molecule type" value="Genomic_DNA"/>
</dbReference>